<dbReference type="GeneID" id="63829957"/>
<keyword evidence="2" id="KW-1185">Reference proteome</keyword>
<dbReference type="AlphaFoldDB" id="A0A165D091"/>
<dbReference type="EMBL" id="KV427640">
    <property type="protein sequence ID" value="KZT03875.1"/>
    <property type="molecule type" value="Genomic_DNA"/>
</dbReference>
<dbReference type="OrthoDB" id="3063780at2759"/>
<protein>
    <submittedName>
        <fullName evidence="1">Uncharacterized protein</fullName>
    </submittedName>
</protein>
<proteinExistence type="predicted"/>
<reference evidence="1 2" key="1">
    <citation type="journal article" date="2016" name="Mol. Biol. Evol.">
        <title>Comparative Genomics of Early-Diverging Mushroom-Forming Fungi Provides Insights into the Origins of Lignocellulose Decay Capabilities.</title>
        <authorList>
            <person name="Nagy L.G."/>
            <person name="Riley R."/>
            <person name="Tritt A."/>
            <person name="Adam C."/>
            <person name="Daum C."/>
            <person name="Floudas D."/>
            <person name="Sun H."/>
            <person name="Yadav J.S."/>
            <person name="Pangilinan J."/>
            <person name="Larsson K.H."/>
            <person name="Matsuura K."/>
            <person name="Barry K."/>
            <person name="Labutti K."/>
            <person name="Kuo R."/>
            <person name="Ohm R.A."/>
            <person name="Bhattacharya S.S."/>
            <person name="Shirouzu T."/>
            <person name="Yoshinaga Y."/>
            <person name="Martin F.M."/>
            <person name="Grigoriev I.V."/>
            <person name="Hibbett D.S."/>
        </authorList>
    </citation>
    <scope>NUCLEOTIDE SEQUENCE [LARGE SCALE GENOMIC DNA]</scope>
    <source>
        <strain evidence="1 2">93-53</strain>
    </source>
</reference>
<dbReference type="Proteomes" id="UP000076871">
    <property type="component" value="Unassembled WGS sequence"/>
</dbReference>
<organism evidence="1 2">
    <name type="scientific">Laetiporus sulphureus 93-53</name>
    <dbReference type="NCBI Taxonomy" id="1314785"/>
    <lineage>
        <taxon>Eukaryota</taxon>
        <taxon>Fungi</taxon>
        <taxon>Dikarya</taxon>
        <taxon>Basidiomycota</taxon>
        <taxon>Agaricomycotina</taxon>
        <taxon>Agaricomycetes</taxon>
        <taxon>Polyporales</taxon>
        <taxon>Laetiporus</taxon>
    </lineage>
</organism>
<evidence type="ECO:0000313" key="2">
    <source>
        <dbReference type="Proteomes" id="UP000076871"/>
    </source>
</evidence>
<evidence type="ECO:0000313" key="1">
    <source>
        <dbReference type="EMBL" id="KZT03875.1"/>
    </source>
</evidence>
<dbReference type="InParanoid" id="A0A165D091"/>
<name>A0A165D091_9APHY</name>
<sequence length="203" mass="22691">MLDGPKFHCEHCKAQTQFLLSHHCEIDLHILDVIALWLTTGQPGDDITIAFDKNVTVTLVLVKNCCPTHKDNDTLRELVDAVAGASSVMDIILVVIAHCHVKMQRCINKLHKQISKLINVLKAIVAQSQDKEIEEGFLADGLISQESPFQIWHLSEEDRDIIAEIYQGSMIQLGPEVDPLVSQKFVTLAEKLSQLLHSTVDTH</sequence>
<accession>A0A165D091</accession>
<gene>
    <name evidence="1" type="ORF">LAESUDRAFT_761474</name>
</gene>
<dbReference type="RefSeq" id="XP_040761615.1">
    <property type="nucleotide sequence ID" value="XM_040912929.1"/>
</dbReference>